<feature type="region of interest" description="Disordered" evidence="1">
    <location>
        <begin position="49"/>
        <end position="69"/>
    </location>
</feature>
<sequence>MIISVLHPFGDHRLGGGGGGLASRGPADTLMHDGNAAPVQRDVVRHVPARGSASTGSPEPPNALYAQFISPPPSGRLRLAVSAHGRY</sequence>
<protein>
    <submittedName>
        <fullName evidence="2">Uncharacterized protein</fullName>
    </submittedName>
</protein>
<evidence type="ECO:0000313" key="2">
    <source>
        <dbReference type="EMBL" id="TNN69184.1"/>
    </source>
</evidence>
<dbReference type="Proteomes" id="UP000314294">
    <property type="component" value="Unassembled WGS sequence"/>
</dbReference>
<proteinExistence type="predicted"/>
<gene>
    <name evidence="2" type="ORF">EYF80_020651</name>
</gene>
<evidence type="ECO:0000256" key="1">
    <source>
        <dbReference type="SAM" id="MobiDB-lite"/>
    </source>
</evidence>
<keyword evidence="3" id="KW-1185">Reference proteome</keyword>
<feature type="region of interest" description="Disordered" evidence="1">
    <location>
        <begin position="1"/>
        <end position="34"/>
    </location>
</feature>
<dbReference type="EMBL" id="SRLO01000179">
    <property type="protein sequence ID" value="TNN69184.1"/>
    <property type="molecule type" value="Genomic_DNA"/>
</dbReference>
<accession>A0A4Z2HVZ2</accession>
<name>A0A4Z2HVZ2_9TELE</name>
<dbReference type="AlphaFoldDB" id="A0A4Z2HVZ2"/>
<reference evidence="2 3" key="1">
    <citation type="submission" date="2019-03" db="EMBL/GenBank/DDBJ databases">
        <title>First draft genome of Liparis tanakae, snailfish: a comprehensive survey of snailfish specific genes.</title>
        <authorList>
            <person name="Kim W."/>
            <person name="Song I."/>
            <person name="Jeong J.-H."/>
            <person name="Kim D."/>
            <person name="Kim S."/>
            <person name="Ryu S."/>
            <person name="Song J.Y."/>
            <person name="Lee S.K."/>
        </authorList>
    </citation>
    <scope>NUCLEOTIDE SEQUENCE [LARGE SCALE GENOMIC DNA]</scope>
    <source>
        <tissue evidence="2">Muscle</tissue>
    </source>
</reference>
<organism evidence="2 3">
    <name type="scientific">Liparis tanakae</name>
    <name type="common">Tanaka's snailfish</name>
    <dbReference type="NCBI Taxonomy" id="230148"/>
    <lineage>
        <taxon>Eukaryota</taxon>
        <taxon>Metazoa</taxon>
        <taxon>Chordata</taxon>
        <taxon>Craniata</taxon>
        <taxon>Vertebrata</taxon>
        <taxon>Euteleostomi</taxon>
        <taxon>Actinopterygii</taxon>
        <taxon>Neopterygii</taxon>
        <taxon>Teleostei</taxon>
        <taxon>Neoteleostei</taxon>
        <taxon>Acanthomorphata</taxon>
        <taxon>Eupercaria</taxon>
        <taxon>Perciformes</taxon>
        <taxon>Cottioidei</taxon>
        <taxon>Cottales</taxon>
        <taxon>Liparidae</taxon>
        <taxon>Liparis</taxon>
    </lineage>
</organism>
<evidence type="ECO:0000313" key="3">
    <source>
        <dbReference type="Proteomes" id="UP000314294"/>
    </source>
</evidence>
<comment type="caution">
    <text evidence="2">The sequence shown here is derived from an EMBL/GenBank/DDBJ whole genome shotgun (WGS) entry which is preliminary data.</text>
</comment>